<evidence type="ECO:0000313" key="5">
    <source>
        <dbReference type="EMBL" id="OHT08658.1"/>
    </source>
</evidence>
<feature type="domain" description="PCI" evidence="4">
    <location>
        <begin position="191"/>
        <end position="356"/>
    </location>
</feature>
<evidence type="ECO:0000256" key="1">
    <source>
        <dbReference type="ARBA" id="ARBA00010417"/>
    </source>
</evidence>
<evidence type="ECO:0000256" key="3">
    <source>
        <dbReference type="ARBA" id="ARBA00022790"/>
    </source>
</evidence>
<dbReference type="Proteomes" id="UP000179807">
    <property type="component" value="Unassembled WGS sequence"/>
</dbReference>
<dbReference type="AlphaFoldDB" id="A0A1J4KCF3"/>
<dbReference type="Pfam" id="PF01399">
    <property type="entry name" value="PCI"/>
    <property type="match status" value="1"/>
</dbReference>
<dbReference type="PANTHER" id="PTHR10855">
    <property type="entry name" value="26S PROTEASOME NON-ATPASE REGULATORY SUBUNIT 12/COP9 SIGNALOSOME COMPLEX SUBUNIT 4"/>
    <property type="match status" value="1"/>
</dbReference>
<dbReference type="GeneID" id="94837439"/>
<organism evidence="5 6">
    <name type="scientific">Tritrichomonas foetus</name>
    <dbReference type="NCBI Taxonomy" id="1144522"/>
    <lineage>
        <taxon>Eukaryota</taxon>
        <taxon>Metamonada</taxon>
        <taxon>Parabasalia</taxon>
        <taxon>Tritrichomonadida</taxon>
        <taxon>Tritrichomonadidae</taxon>
        <taxon>Tritrichomonas</taxon>
    </lineage>
</organism>
<name>A0A1J4KCF3_9EUKA</name>
<dbReference type="InterPro" id="IPR036388">
    <property type="entry name" value="WH-like_DNA-bd_sf"/>
</dbReference>
<comment type="similarity">
    <text evidence="1">Belongs to the CSN4 family.</text>
</comment>
<dbReference type="PANTHER" id="PTHR10855:SF2">
    <property type="entry name" value="COP9 SIGNALOSOME COMPLEX SUBUNIT 4"/>
    <property type="match status" value="1"/>
</dbReference>
<gene>
    <name evidence="5" type="ORF">TRFO_22742</name>
</gene>
<protein>
    <recommendedName>
        <fullName evidence="2">COP9 signalosome complex subunit 4</fullName>
    </recommendedName>
</protein>
<dbReference type="GO" id="GO:0005829">
    <property type="term" value="C:cytosol"/>
    <property type="evidence" value="ECO:0007669"/>
    <property type="project" value="TreeGrafter"/>
</dbReference>
<evidence type="ECO:0000256" key="2">
    <source>
        <dbReference type="ARBA" id="ARBA00014881"/>
    </source>
</evidence>
<dbReference type="InterPro" id="IPR036390">
    <property type="entry name" value="WH_DNA-bd_sf"/>
</dbReference>
<dbReference type="GO" id="GO:0008180">
    <property type="term" value="C:COP9 signalosome"/>
    <property type="evidence" value="ECO:0007669"/>
    <property type="project" value="UniProtKB-KW"/>
</dbReference>
<proteinExistence type="inferred from homology"/>
<evidence type="ECO:0000259" key="4">
    <source>
        <dbReference type="PROSITE" id="PS50250"/>
    </source>
</evidence>
<reference evidence="5" key="1">
    <citation type="submission" date="2016-10" db="EMBL/GenBank/DDBJ databases">
        <authorList>
            <person name="Benchimol M."/>
            <person name="Almeida L.G."/>
            <person name="Vasconcelos A.T."/>
            <person name="Perreira-Neves A."/>
            <person name="Rosa I.A."/>
            <person name="Tasca T."/>
            <person name="Bogo M.R."/>
            <person name="de Souza W."/>
        </authorList>
    </citation>
    <scope>NUCLEOTIDE SEQUENCE [LARGE SCALE GENOMIC DNA]</scope>
    <source>
        <strain evidence="5">K</strain>
    </source>
</reference>
<dbReference type="OrthoDB" id="295656at2759"/>
<keyword evidence="3" id="KW-0736">Signalosome</keyword>
<evidence type="ECO:0000313" key="6">
    <source>
        <dbReference type="Proteomes" id="UP000179807"/>
    </source>
</evidence>
<dbReference type="RefSeq" id="XP_068361794.1">
    <property type="nucleotide sequence ID" value="XM_068502735.1"/>
</dbReference>
<dbReference type="InterPro" id="IPR040134">
    <property type="entry name" value="PSMD12/CSN4"/>
</dbReference>
<dbReference type="PROSITE" id="PS50250">
    <property type="entry name" value="PCI"/>
    <property type="match status" value="1"/>
</dbReference>
<keyword evidence="6" id="KW-1185">Reference proteome</keyword>
<sequence length="381" mass="44005">MTNYAEQLVNIVQDFQDGGNKLKSVIDPILQAKNFDSYRQVFDYISDRRAAPVITSPMLEASISFIKGLSSKDEKVKFYYPLLCYINQIDALYQKHQDLRNDFIKLAEETEHYFELANYYVKEPFVIDPNDDQAEWKQLNRTIFLGEAFLKASDMRNSQSKLTEASSHVFRKSTPKDILERFDNFRAHHSLARKDLGTTADTYYLLSTYVADKDRIEYLRLATTYTILSETGPKQKRQISTLMNDDRLQSLPIFGLLDRLSKKSLVKLSELSKFIDLMNKDPGFSEDLLNKSVQQHNMFCISGLFSTISFSRLAQIIGIKDPEEAVEIMRDLIARNSVSALIDQPNKMIIYKPTQTEQMRKDDSILAFCKELQHFTTMLPA</sequence>
<accession>A0A1J4KCF3</accession>
<dbReference type="InterPro" id="IPR000717">
    <property type="entry name" value="PCI_dom"/>
</dbReference>
<dbReference type="VEuPathDB" id="TrichDB:TRFO_22742"/>
<comment type="caution">
    <text evidence="5">The sequence shown here is derived from an EMBL/GenBank/DDBJ whole genome shotgun (WGS) entry which is preliminary data.</text>
</comment>
<dbReference type="Gene3D" id="1.10.10.10">
    <property type="entry name" value="Winged helix-like DNA-binding domain superfamily/Winged helix DNA-binding domain"/>
    <property type="match status" value="1"/>
</dbReference>
<dbReference type="SUPFAM" id="SSF46785">
    <property type="entry name" value="Winged helix' DNA-binding domain"/>
    <property type="match status" value="1"/>
</dbReference>
<dbReference type="EMBL" id="MLAK01000661">
    <property type="protein sequence ID" value="OHT08658.1"/>
    <property type="molecule type" value="Genomic_DNA"/>
</dbReference>